<protein>
    <submittedName>
        <fullName evidence="1">NTTRR-F1 domain</fullName>
    </submittedName>
</protein>
<sequence length="524" mass="56134">MALIQNLIVNGRFQRGELSPWTGENACTIDHPCPTVEGQYSAALKSGKEKATLEQFINVVKDESYSFSISLAANEKGTSPTVSIILQFLDLNFNFIENGLSLTVEEGQLPNGKDGTFNTIVENTTSVPQDAAFIKLVITKKGSLHSTGVIVDNVVLNRIQTELQFDIPSAYVGNTGEESVSIVPTSSIIIQLISGNPVAMVLIDNNVYVANGNTISVIDTETNTVSENIPLDFFISYQANRNILTNSDESIVYVCAGQSTDSFGLVGKIDTSTASREAQITVGLEPVALALTSNEETLYVLNKTDSTVSVVDTSLNVSTVSFSSLLGNPSFLQLTPDNSKLIIGYESIPGFAVYNVPENTINQFIDFPASLIMRSIGLSLDDSRVYMGCSSSSGVAFLSYGVDDLSLNQILLLSSNTSASPNTFVQVADSSSNTSFIYVGEAGTNLVWQIQDNFSSQTLTVITNVSVKDFNSGFIALSKDSNWIVTANEGDNSASYLVTASTSSTFYLFNSYSTGSSPQVLVVT</sequence>
<dbReference type="InterPro" id="IPR015943">
    <property type="entry name" value="WD40/YVTN_repeat-like_dom_sf"/>
</dbReference>
<dbReference type="PANTHER" id="PTHR47197:SF3">
    <property type="entry name" value="DIHYDRO-HEME D1 DEHYDROGENASE"/>
    <property type="match status" value="1"/>
</dbReference>
<evidence type="ECO:0000313" key="2">
    <source>
        <dbReference type="Proteomes" id="UP001197974"/>
    </source>
</evidence>
<dbReference type="InterPro" id="IPR011048">
    <property type="entry name" value="Haem_d1_sf"/>
</dbReference>
<dbReference type="NCBIfam" id="NF033675">
    <property type="entry name" value="NTTRR-F1"/>
    <property type="match status" value="1"/>
</dbReference>
<name>A0ABY9JY34_9BACI</name>
<dbReference type="SUPFAM" id="SSF51004">
    <property type="entry name" value="C-terminal (heme d1) domain of cytochrome cd1-nitrite reductase"/>
    <property type="match status" value="1"/>
</dbReference>
<keyword evidence="2" id="KW-1185">Reference proteome</keyword>
<dbReference type="EMBL" id="CP129013">
    <property type="protein sequence ID" value="WLR43248.1"/>
    <property type="molecule type" value="Genomic_DNA"/>
</dbReference>
<accession>A0ABY9JY34</accession>
<dbReference type="Proteomes" id="UP001197974">
    <property type="component" value="Chromosome"/>
</dbReference>
<reference evidence="1 2" key="1">
    <citation type="submission" date="2023-06" db="EMBL/GenBank/DDBJ databases">
        <title>Five Gram-positive bacteria isolated from mangrove sediments in Shenzhen, Guangdong, China.</title>
        <authorList>
            <person name="Yu S."/>
            <person name="Zheng W."/>
            <person name="Huang Y."/>
        </authorList>
    </citation>
    <scope>NUCLEOTIDE SEQUENCE [LARGE SCALE GENOMIC DNA]</scope>
    <source>
        <strain evidence="1 2">SaN35-3</strain>
    </source>
</reference>
<proteinExistence type="predicted"/>
<dbReference type="RefSeq" id="WP_226539760.1">
    <property type="nucleotide sequence ID" value="NZ_CP129013.1"/>
</dbReference>
<dbReference type="Gene3D" id="2.130.10.10">
    <property type="entry name" value="YVTN repeat-like/Quinoprotein amine dehydrogenase"/>
    <property type="match status" value="2"/>
</dbReference>
<gene>
    <name evidence="1" type="ORF">LC087_03370</name>
</gene>
<evidence type="ECO:0000313" key="1">
    <source>
        <dbReference type="EMBL" id="WLR43248.1"/>
    </source>
</evidence>
<dbReference type="PANTHER" id="PTHR47197">
    <property type="entry name" value="PROTEIN NIRF"/>
    <property type="match status" value="1"/>
</dbReference>
<organism evidence="1 2">
    <name type="scientific">Bacillus carboniphilus</name>
    <dbReference type="NCBI Taxonomy" id="86663"/>
    <lineage>
        <taxon>Bacteria</taxon>
        <taxon>Bacillati</taxon>
        <taxon>Bacillota</taxon>
        <taxon>Bacilli</taxon>
        <taxon>Bacillales</taxon>
        <taxon>Bacillaceae</taxon>
        <taxon>Bacillus</taxon>
    </lineage>
</organism>
<dbReference type="InterPro" id="IPR051200">
    <property type="entry name" value="Host-pathogen_enzymatic-act"/>
</dbReference>
<dbReference type="Gene3D" id="2.60.120.260">
    <property type="entry name" value="Galactose-binding domain-like"/>
    <property type="match status" value="1"/>
</dbReference>